<evidence type="ECO:0000259" key="1">
    <source>
        <dbReference type="PROSITE" id="PS51819"/>
    </source>
</evidence>
<feature type="domain" description="VOC" evidence="1">
    <location>
        <begin position="1"/>
        <end position="119"/>
    </location>
</feature>
<dbReference type="PANTHER" id="PTHR36503">
    <property type="entry name" value="BLR2520 PROTEIN"/>
    <property type="match status" value="1"/>
</dbReference>
<protein>
    <submittedName>
        <fullName evidence="2">VOC family protein</fullName>
    </submittedName>
</protein>
<dbReference type="PANTHER" id="PTHR36503:SF3">
    <property type="entry name" value="BLR0126 PROTEIN"/>
    <property type="match status" value="1"/>
</dbReference>
<evidence type="ECO:0000313" key="2">
    <source>
        <dbReference type="EMBL" id="MEQ3538346.1"/>
    </source>
</evidence>
<dbReference type="PROSITE" id="PS51819">
    <property type="entry name" value="VOC"/>
    <property type="match status" value="1"/>
</dbReference>
<reference evidence="2 3" key="1">
    <citation type="submission" date="2024-03" db="EMBL/GenBank/DDBJ databases">
        <title>Draft genome sequence of Pseudonocardia tropica JCM 19149.</title>
        <authorList>
            <person name="Butdee W."/>
            <person name="Duangmal K."/>
        </authorList>
    </citation>
    <scope>NUCLEOTIDE SEQUENCE [LARGE SCALE GENOMIC DNA]</scope>
    <source>
        <strain evidence="2 3">JCM 19149</strain>
    </source>
</reference>
<dbReference type="EMBL" id="JBEDNP010000003">
    <property type="protein sequence ID" value="MEQ3538346.1"/>
    <property type="molecule type" value="Genomic_DNA"/>
</dbReference>
<dbReference type="InterPro" id="IPR029068">
    <property type="entry name" value="Glyas_Bleomycin-R_OHBP_Dase"/>
</dbReference>
<keyword evidence="3" id="KW-1185">Reference proteome</keyword>
<evidence type="ECO:0000313" key="3">
    <source>
        <dbReference type="Proteomes" id="UP001464923"/>
    </source>
</evidence>
<dbReference type="RefSeq" id="WP_345642206.1">
    <property type="nucleotide sequence ID" value="NZ_BAABLY010000008.1"/>
</dbReference>
<name>A0ABV1JQX8_9PSEU</name>
<sequence length="120" mass="12512">MTLETILVSGDGERLARFYRDLLGATETARFPADGAPFYLGLELGGARLGVVCEASAPDGPQRFLLSAEVGAATDVDALLPRVAELGGTVSGDPTDMPWGQRVAHVRDPDGNTLNLCGAL</sequence>
<dbReference type="InterPro" id="IPR037523">
    <property type="entry name" value="VOC_core"/>
</dbReference>
<comment type="caution">
    <text evidence="2">The sequence shown here is derived from an EMBL/GenBank/DDBJ whole genome shotgun (WGS) entry which is preliminary data.</text>
</comment>
<accession>A0ABV1JQX8</accession>
<dbReference type="Proteomes" id="UP001464923">
    <property type="component" value="Unassembled WGS sequence"/>
</dbReference>
<organism evidence="2 3">
    <name type="scientific">Pseudonocardia tropica</name>
    <dbReference type="NCBI Taxonomy" id="681289"/>
    <lineage>
        <taxon>Bacteria</taxon>
        <taxon>Bacillati</taxon>
        <taxon>Actinomycetota</taxon>
        <taxon>Actinomycetes</taxon>
        <taxon>Pseudonocardiales</taxon>
        <taxon>Pseudonocardiaceae</taxon>
        <taxon>Pseudonocardia</taxon>
    </lineage>
</organism>
<dbReference type="Gene3D" id="3.10.180.10">
    <property type="entry name" value="2,3-Dihydroxybiphenyl 1,2-Dioxygenase, domain 1"/>
    <property type="match status" value="1"/>
</dbReference>
<dbReference type="Pfam" id="PF00903">
    <property type="entry name" value="Glyoxalase"/>
    <property type="match status" value="1"/>
</dbReference>
<gene>
    <name evidence="2" type="ORF">WHI96_05915</name>
</gene>
<dbReference type="SUPFAM" id="SSF54593">
    <property type="entry name" value="Glyoxalase/Bleomycin resistance protein/Dihydroxybiphenyl dioxygenase"/>
    <property type="match status" value="1"/>
</dbReference>
<dbReference type="InterPro" id="IPR004360">
    <property type="entry name" value="Glyas_Fos-R_dOase_dom"/>
</dbReference>
<proteinExistence type="predicted"/>